<proteinExistence type="predicted"/>
<gene>
    <name evidence="1" type="ORF">METZ01_LOCUS281028</name>
</gene>
<reference evidence="1" key="1">
    <citation type="submission" date="2018-05" db="EMBL/GenBank/DDBJ databases">
        <authorList>
            <person name="Lanie J.A."/>
            <person name="Ng W.-L."/>
            <person name="Kazmierczak K.M."/>
            <person name="Andrzejewski T.M."/>
            <person name="Davidsen T.M."/>
            <person name="Wayne K.J."/>
            <person name="Tettelin H."/>
            <person name="Glass J.I."/>
            <person name="Rusch D."/>
            <person name="Podicherti R."/>
            <person name="Tsui H.-C.T."/>
            <person name="Winkler M.E."/>
        </authorList>
    </citation>
    <scope>NUCLEOTIDE SEQUENCE</scope>
</reference>
<organism evidence="1">
    <name type="scientific">marine metagenome</name>
    <dbReference type="NCBI Taxonomy" id="408172"/>
    <lineage>
        <taxon>unclassified sequences</taxon>
        <taxon>metagenomes</taxon>
        <taxon>ecological metagenomes</taxon>
    </lineage>
</organism>
<name>A0A382KTQ9_9ZZZZ</name>
<evidence type="ECO:0000313" key="1">
    <source>
        <dbReference type="EMBL" id="SVC28174.1"/>
    </source>
</evidence>
<protein>
    <submittedName>
        <fullName evidence="1">Uncharacterized protein</fullName>
    </submittedName>
</protein>
<dbReference type="EMBL" id="UINC01082945">
    <property type="protein sequence ID" value="SVC28174.1"/>
    <property type="molecule type" value="Genomic_DNA"/>
</dbReference>
<dbReference type="AlphaFoldDB" id="A0A382KTQ9"/>
<accession>A0A382KTQ9</accession>
<sequence>MHLELFSGESFASGDNYNILFLTFWVMLK</sequence>